<feature type="compositionally biased region" description="Polar residues" evidence="4">
    <location>
        <begin position="399"/>
        <end position="417"/>
    </location>
</feature>
<accession>H3ASD9</accession>
<dbReference type="InterPro" id="IPR028889">
    <property type="entry name" value="USP"/>
</dbReference>
<dbReference type="Proteomes" id="UP000008672">
    <property type="component" value="Unassembled WGS sequence"/>
</dbReference>
<feature type="region of interest" description="Disordered" evidence="4">
    <location>
        <begin position="796"/>
        <end position="884"/>
    </location>
</feature>
<reference evidence="6" key="2">
    <citation type="submission" date="2025-08" db="UniProtKB">
        <authorList>
            <consortium name="Ensembl"/>
        </authorList>
    </citation>
    <scope>IDENTIFICATION</scope>
</reference>
<feature type="region of interest" description="Disordered" evidence="4">
    <location>
        <begin position="397"/>
        <end position="708"/>
    </location>
</feature>
<sequence>MAWVKFFKKPGGNLGKSYQPGSMLSLAPTKGLLNAPGQNSCFLNSAVQVLWQLDIFRRSFRQLPGHTCMGEACIFCALKSMFAQFQHSPEKALPSDILRNALAESFKDEHRFQLGLMDDAAECFENILERIHFHIVPNSEADMCTSKSCITHQKFAMTLYEQSVCRSCGATSDPLPFVELVHYVSITALCNQVDRMIERHERLKPDMFGELLQAASTAGDYRNCPSNCGQKIKIRRVLMNCPEIVTIGLVWDSENSDLTEDVIRYLGPQLFLPGLFYRVTDEQAKRSELLLVGMVCYSNKHYCAFAYHTKSSKWVFFDDAHVKEVGSKWKDVVSKCVRCHFQPLLLFYSNPGGAPISLEDAPKQVVQSLHNKMMTNEDDLEVSGSGSKKVYHAKANGIGSYSNSSNQKIQSTSSPGSNRGLMRGNVQGSGGRGPVKITPGDQRDRLGDIAKESAQKVGDGRISSQSHRKEPDRGQRRLDSGRHSKAEDRSSSKSASPPVGNGFKSYLDQRAYGSQGKGPYRQDKPAQQVKPLRDTRPSRVQVLPVVESPHSKARNDTSAGYDTDSSQESNSKASSRSRTRGWKPTRETLNVDSIFNGTEKRQNSPRHKPSPTDRPRYGKEYSHHWTKDDHKPKSLMTIYEDEQKQETGSRSSLESEGKGSTEKEKVKNHVNLKVRSENGQMHRTESGYESSDRLSSGSISLDSPVVDGANPKDIRSVTESGSCSDQLQSRKVEALRSENLHLNFQNNRNKVEEGDPKIRIGLEKDYKLQDCASSETYMHKPSPKPHRAQHCKNGFEHHHQQSFQTDSCGKTRLSANEEPSLPNHYETESRDMRFNGSNTGHTPRLPRKQNSADRPSSEVSHNLPSALKSHPKPVPSVGVKKSSDRLQEELAAGLLCAQQQQHPGVQTAVLRPKCSDSMQPGHIAEQSRFNPISAGEQNLNQGFEKSNANRIDSNYQNLPPPLPPKKYTRRAVPNLEKTAPVASERPMADLLRANASAPSKCISSAAHRPEVSSVLHNCWTNEAILEYELSIPETDDDPSLEWKKSSITTPEGLNDAVSLNSAPDAGSSGAKDNVSLTTYFSVDSCMTDTYRTRYHERAKLYFVESSGLEENGDEPSPAEMGAMSQNSPYTPCTLMEQRSNSNLDSAVTMSPGKSNMTYNSTKEKMYW</sequence>
<feature type="domain" description="USP" evidence="5">
    <location>
        <begin position="30"/>
        <end position="351"/>
    </location>
</feature>
<feature type="compositionally biased region" description="Polar residues" evidence="4">
    <location>
        <begin position="587"/>
        <end position="596"/>
    </location>
</feature>
<evidence type="ECO:0000259" key="5">
    <source>
        <dbReference type="PROSITE" id="PS50235"/>
    </source>
</evidence>
<dbReference type="EMBL" id="AFYH01151730">
    <property type="status" value="NOT_ANNOTATED_CDS"/>
    <property type="molecule type" value="Genomic_DNA"/>
</dbReference>
<evidence type="ECO:0000313" key="7">
    <source>
        <dbReference type="Proteomes" id="UP000008672"/>
    </source>
</evidence>
<dbReference type="InterPro" id="IPR001394">
    <property type="entry name" value="Peptidase_C19_UCH"/>
</dbReference>
<evidence type="ECO:0000313" key="6">
    <source>
        <dbReference type="Ensembl" id="ENSLACP00000012560.1"/>
    </source>
</evidence>
<dbReference type="EMBL" id="AFYH01151726">
    <property type="status" value="NOT_ANNOTATED_CDS"/>
    <property type="molecule type" value="Genomic_DNA"/>
</dbReference>
<name>H3ASD9_LATCH</name>
<dbReference type="EMBL" id="AFYH01151729">
    <property type="status" value="NOT_ANNOTATED_CDS"/>
    <property type="molecule type" value="Genomic_DNA"/>
</dbReference>
<feature type="compositionally biased region" description="Polar residues" evidence="4">
    <location>
        <begin position="556"/>
        <end position="574"/>
    </location>
</feature>
<feature type="compositionally biased region" description="Basic and acidic residues" evidence="4">
    <location>
        <begin position="641"/>
        <end position="667"/>
    </location>
</feature>
<dbReference type="CDD" id="cd02257">
    <property type="entry name" value="Peptidase_C19"/>
    <property type="match status" value="1"/>
</dbReference>
<feature type="compositionally biased region" description="Polar residues" evidence="4">
    <location>
        <begin position="1143"/>
        <end position="1160"/>
    </location>
</feature>
<protein>
    <submittedName>
        <fullName evidence="6">Ubiquitin specific peptidase 53</fullName>
    </submittedName>
</protein>
<dbReference type="Ensembl" id="ENSLACT00000012654.1">
    <property type="protein sequence ID" value="ENSLACP00000012560.1"/>
    <property type="gene ID" value="ENSLACG00000011066.1"/>
</dbReference>
<feature type="region of interest" description="Disordered" evidence="4">
    <location>
        <begin position="1035"/>
        <end position="1070"/>
    </location>
</feature>
<dbReference type="EMBL" id="AFYH01151727">
    <property type="status" value="NOT_ANNOTATED_CDS"/>
    <property type="molecule type" value="Genomic_DNA"/>
</dbReference>
<dbReference type="eggNOG" id="KOG1887">
    <property type="taxonomic scope" value="Eukaryota"/>
</dbReference>
<dbReference type="GO" id="GO:0016579">
    <property type="term" value="P:protein deubiquitination"/>
    <property type="evidence" value="ECO:0007669"/>
    <property type="project" value="InterPro"/>
</dbReference>
<feature type="compositionally biased region" description="Basic and acidic residues" evidence="4">
    <location>
        <begin position="467"/>
        <end position="491"/>
    </location>
</feature>
<dbReference type="SUPFAM" id="SSF54001">
    <property type="entry name" value="Cysteine proteinases"/>
    <property type="match status" value="1"/>
</dbReference>
<dbReference type="PANTHER" id="PTHR22975:SF6">
    <property type="entry name" value="INACTIVE UBIQUITIN CARBOXYL-TERMINAL HYDROLASE 53"/>
    <property type="match status" value="1"/>
</dbReference>
<dbReference type="GO" id="GO:0007605">
    <property type="term" value="P:sensory perception of sound"/>
    <property type="evidence" value="ECO:0007669"/>
    <property type="project" value="TreeGrafter"/>
</dbReference>
<evidence type="ECO:0000256" key="4">
    <source>
        <dbReference type="SAM" id="MobiDB-lite"/>
    </source>
</evidence>
<organism evidence="6 7">
    <name type="scientific">Latimeria chalumnae</name>
    <name type="common">Coelacanth</name>
    <dbReference type="NCBI Taxonomy" id="7897"/>
    <lineage>
        <taxon>Eukaryota</taxon>
        <taxon>Metazoa</taxon>
        <taxon>Chordata</taxon>
        <taxon>Craniata</taxon>
        <taxon>Vertebrata</taxon>
        <taxon>Euteleostomi</taxon>
        <taxon>Coelacanthiformes</taxon>
        <taxon>Coelacanthidae</taxon>
        <taxon>Latimeria</taxon>
    </lineage>
</organism>
<feature type="compositionally biased region" description="Basic and acidic residues" evidence="4">
    <location>
        <begin position="441"/>
        <end position="454"/>
    </location>
</feature>
<reference evidence="7" key="1">
    <citation type="submission" date="2011-08" db="EMBL/GenBank/DDBJ databases">
        <title>The draft genome of Latimeria chalumnae.</title>
        <authorList>
            <person name="Di Palma F."/>
            <person name="Alfoldi J."/>
            <person name="Johnson J."/>
            <person name="Berlin A."/>
            <person name="Gnerre S."/>
            <person name="Jaffe D."/>
            <person name="MacCallum I."/>
            <person name="Young S."/>
            <person name="Walker B.J."/>
            <person name="Lander E."/>
            <person name="Lindblad-Toh K."/>
        </authorList>
    </citation>
    <scope>NUCLEOTIDE SEQUENCE [LARGE SCALE GENOMIC DNA]</scope>
    <source>
        <strain evidence="7">Wild caught</strain>
    </source>
</reference>
<gene>
    <name evidence="6" type="primary">USP53</name>
</gene>
<dbReference type="GO" id="GO:0010996">
    <property type="term" value="P:response to auditory stimulus"/>
    <property type="evidence" value="ECO:0007669"/>
    <property type="project" value="TreeGrafter"/>
</dbReference>
<feature type="compositionally biased region" description="Basic and acidic residues" evidence="4">
    <location>
        <begin position="610"/>
        <end position="632"/>
    </location>
</feature>
<keyword evidence="2" id="KW-0833">Ubl conjugation pathway</keyword>
<dbReference type="KEGG" id="lcm:102365346"/>
<dbReference type="GeneTree" id="ENSGT00940000156337"/>
<dbReference type="GeneID" id="102365346"/>
<dbReference type="OrthoDB" id="205782at2759"/>
<dbReference type="InParanoid" id="H3ASD9"/>
<keyword evidence="3" id="KW-0378">Hydrolase</keyword>
<dbReference type="MEROPS" id="C19.081"/>
<dbReference type="FunCoup" id="H3ASD9">
    <property type="interactions" value="70"/>
</dbReference>
<dbReference type="AlphaFoldDB" id="H3ASD9"/>
<dbReference type="FunFam" id="3.90.70.10:FF:000041">
    <property type="entry name" value="Inactive ubiquitin carboxyl-terminal hydrolase 53"/>
    <property type="match status" value="1"/>
</dbReference>
<evidence type="ECO:0000256" key="1">
    <source>
        <dbReference type="ARBA" id="ARBA00009085"/>
    </source>
</evidence>
<keyword evidence="7" id="KW-1185">Reference proteome</keyword>
<dbReference type="HOGENOM" id="CLU_287278_0_0_1"/>
<dbReference type="STRING" id="7897.ENSLACP00000012560"/>
<dbReference type="InterPro" id="IPR052398">
    <property type="entry name" value="Ubiquitin_hydrolase_53/54"/>
</dbReference>
<feature type="compositionally biased region" description="Polar residues" evidence="4">
    <location>
        <begin position="1045"/>
        <end position="1061"/>
    </location>
</feature>
<dbReference type="Gene3D" id="3.90.70.10">
    <property type="entry name" value="Cysteine proteinases"/>
    <property type="match status" value="1"/>
</dbReference>
<evidence type="ECO:0000256" key="2">
    <source>
        <dbReference type="ARBA" id="ARBA00022786"/>
    </source>
</evidence>
<dbReference type="InterPro" id="IPR038765">
    <property type="entry name" value="Papain-like_cys_pep_sf"/>
</dbReference>
<dbReference type="PANTHER" id="PTHR22975">
    <property type="entry name" value="UBIQUITIN SPECIFIC PROTEINASE"/>
    <property type="match status" value="1"/>
</dbReference>
<feature type="region of interest" description="Disordered" evidence="4">
    <location>
        <begin position="1143"/>
        <end position="1167"/>
    </location>
</feature>
<evidence type="ECO:0000256" key="3">
    <source>
        <dbReference type="ARBA" id="ARBA00022801"/>
    </source>
</evidence>
<dbReference type="EMBL" id="AFYH01151725">
    <property type="status" value="NOT_ANNOTATED_CDS"/>
    <property type="molecule type" value="Genomic_DNA"/>
</dbReference>
<proteinExistence type="inferred from homology"/>
<feature type="compositionally biased region" description="Basic and acidic residues" evidence="4">
    <location>
        <begin position="674"/>
        <end position="692"/>
    </location>
</feature>
<comment type="similarity">
    <text evidence="1">Belongs to the peptidase C19 family.</text>
</comment>
<dbReference type="PROSITE" id="PS50235">
    <property type="entry name" value="USP_3"/>
    <property type="match status" value="1"/>
</dbReference>
<dbReference type="EMBL" id="AFYH01151728">
    <property type="status" value="NOT_ANNOTATED_CDS"/>
    <property type="molecule type" value="Genomic_DNA"/>
</dbReference>
<dbReference type="EMBL" id="AFYH01151724">
    <property type="status" value="NOT_ANNOTATED_CDS"/>
    <property type="molecule type" value="Genomic_DNA"/>
</dbReference>
<feature type="compositionally biased region" description="Low complexity" evidence="4">
    <location>
        <begin position="693"/>
        <end position="703"/>
    </location>
</feature>
<dbReference type="OMA" id="MEQCYSE"/>
<feature type="compositionally biased region" description="Polar residues" evidence="4">
    <location>
        <begin position="848"/>
        <end position="863"/>
    </location>
</feature>
<dbReference type="Pfam" id="PF00443">
    <property type="entry name" value="UCH"/>
    <property type="match status" value="1"/>
</dbReference>
<dbReference type="Bgee" id="ENSLACG00000011066">
    <property type="expression patterns" value="Expressed in muscle tissue and 3 other cell types or tissues"/>
</dbReference>
<reference evidence="6" key="3">
    <citation type="submission" date="2025-09" db="UniProtKB">
        <authorList>
            <consortium name="Ensembl"/>
        </authorList>
    </citation>
    <scope>IDENTIFICATION</scope>
</reference>
<dbReference type="GO" id="GO:0005911">
    <property type="term" value="C:cell-cell junction"/>
    <property type="evidence" value="ECO:0007669"/>
    <property type="project" value="TreeGrafter"/>
</dbReference>
<dbReference type="GO" id="GO:0004843">
    <property type="term" value="F:cysteine-type deubiquitinase activity"/>
    <property type="evidence" value="ECO:0007669"/>
    <property type="project" value="InterPro"/>
</dbReference>